<evidence type="ECO:0000256" key="3">
    <source>
        <dbReference type="ARBA" id="ARBA00022630"/>
    </source>
</evidence>
<dbReference type="PANTHER" id="PTHR30578">
    <property type="entry name" value="ELECTRON TRANSPORT COMPLEX PROTEIN RNFD"/>
    <property type="match status" value="1"/>
</dbReference>
<gene>
    <name evidence="11" type="ORF">SAMN02746065_10725</name>
</gene>
<dbReference type="STRING" id="1121400.SAMN02746065_10725"/>
<keyword evidence="6" id="KW-1278">Translocase</keyword>
<reference evidence="11 12" key="1">
    <citation type="submission" date="2017-04" db="EMBL/GenBank/DDBJ databases">
        <authorList>
            <person name="Afonso C.L."/>
            <person name="Miller P.J."/>
            <person name="Scott M.A."/>
            <person name="Spackman E."/>
            <person name="Goraichik I."/>
            <person name="Dimitrov K.M."/>
            <person name="Suarez D.L."/>
            <person name="Swayne D.E."/>
        </authorList>
    </citation>
    <scope>NUCLEOTIDE SEQUENCE [LARGE SCALE GENOMIC DNA]</scope>
    <source>
        <strain evidence="11 12">DSM 3385</strain>
    </source>
</reference>
<name>A0A1W2B6T6_9BACT</name>
<feature type="transmembrane region" description="Helical" evidence="10">
    <location>
        <begin position="263"/>
        <end position="283"/>
    </location>
</feature>
<dbReference type="GO" id="GO:0055085">
    <property type="term" value="P:transmembrane transport"/>
    <property type="evidence" value="ECO:0007669"/>
    <property type="project" value="InterPro"/>
</dbReference>
<keyword evidence="7" id="KW-0249">Electron transport</keyword>
<dbReference type="AlphaFoldDB" id="A0A1W2B6T6"/>
<sequence>MHKQNKFTVSHAPFWHDGDSIGETNKNIMVAALPAIVFGVFQFGMAALGVICLAISSAMAWEALFQFISKRSIQIGDYNAAVIGMLTGMMLPATVPWWVVIVGTLVSVVLGQQVFGGIGANPFNPAVIGIAVLSVSWGTYFDFDAALLSYEFDFTALAPLGALDHQGVAATELFSTQSLLMGNQVGAIGSVFGLGLIIGGLYLILRGYIRWEISVAYIAGIIITAALFQMSNPEAYAGPMFHLFTGYTLLAVFFLAPESSSSPVNLIPMLIYGIMGGVMTILIRNIGAYADGTLYAILIINLINPVIDMIRPKALGKGVNNA</sequence>
<feature type="transmembrane region" description="Helical" evidence="10">
    <location>
        <begin position="289"/>
        <end position="307"/>
    </location>
</feature>
<dbReference type="Proteomes" id="UP000192418">
    <property type="component" value="Unassembled WGS sequence"/>
</dbReference>
<dbReference type="Pfam" id="PF03116">
    <property type="entry name" value="NQR2_RnfD_RnfE"/>
    <property type="match status" value="1"/>
</dbReference>
<feature type="transmembrane region" description="Helical" evidence="10">
    <location>
        <begin position="123"/>
        <end position="141"/>
    </location>
</feature>
<feature type="transmembrane region" description="Helical" evidence="10">
    <location>
        <begin position="97"/>
        <end position="116"/>
    </location>
</feature>
<keyword evidence="5 10" id="KW-0812">Transmembrane</keyword>
<dbReference type="PANTHER" id="PTHR30578:SF0">
    <property type="entry name" value="ION-TRANSLOCATING OXIDOREDUCTASE COMPLEX SUBUNIT D"/>
    <property type="match status" value="1"/>
</dbReference>
<evidence type="ECO:0000313" key="11">
    <source>
        <dbReference type="EMBL" id="SMC68687.1"/>
    </source>
</evidence>
<keyword evidence="4" id="KW-0288">FMN</keyword>
<evidence type="ECO:0000256" key="2">
    <source>
        <dbReference type="ARBA" id="ARBA00022553"/>
    </source>
</evidence>
<evidence type="ECO:0000256" key="1">
    <source>
        <dbReference type="ARBA" id="ARBA00022448"/>
    </source>
</evidence>
<keyword evidence="3" id="KW-0285">Flavoprotein</keyword>
<evidence type="ECO:0000256" key="8">
    <source>
        <dbReference type="ARBA" id="ARBA00022989"/>
    </source>
</evidence>
<dbReference type="OrthoDB" id="9776359at2"/>
<keyword evidence="8 10" id="KW-1133">Transmembrane helix</keyword>
<dbReference type="EMBL" id="FWXY01000007">
    <property type="protein sequence ID" value="SMC68687.1"/>
    <property type="molecule type" value="Genomic_DNA"/>
</dbReference>
<dbReference type="GO" id="GO:0005886">
    <property type="term" value="C:plasma membrane"/>
    <property type="evidence" value="ECO:0007669"/>
    <property type="project" value="TreeGrafter"/>
</dbReference>
<evidence type="ECO:0000256" key="4">
    <source>
        <dbReference type="ARBA" id="ARBA00022643"/>
    </source>
</evidence>
<keyword evidence="9 10" id="KW-0472">Membrane</keyword>
<feature type="transmembrane region" description="Helical" evidence="10">
    <location>
        <begin position="28"/>
        <end position="55"/>
    </location>
</feature>
<accession>A0A1W2B6T6</accession>
<organism evidence="11 12">
    <name type="scientific">Desulfocicer vacuolatum DSM 3385</name>
    <dbReference type="NCBI Taxonomy" id="1121400"/>
    <lineage>
        <taxon>Bacteria</taxon>
        <taxon>Pseudomonadati</taxon>
        <taxon>Thermodesulfobacteriota</taxon>
        <taxon>Desulfobacteria</taxon>
        <taxon>Desulfobacterales</taxon>
        <taxon>Desulfobacteraceae</taxon>
        <taxon>Desulfocicer</taxon>
    </lineage>
</organism>
<evidence type="ECO:0000256" key="6">
    <source>
        <dbReference type="ARBA" id="ARBA00022967"/>
    </source>
</evidence>
<evidence type="ECO:0000256" key="5">
    <source>
        <dbReference type="ARBA" id="ARBA00022692"/>
    </source>
</evidence>
<evidence type="ECO:0000256" key="9">
    <source>
        <dbReference type="ARBA" id="ARBA00023136"/>
    </source>
</evidence>
<evidence type="ECO:0000256" key="10">
    <source>
        <dbReference type="SAM" id="Phobius"/>
    </source>
</evidence>
<keyword evidence="12" id="KW-1185">Reference proteome</keyword>
<protein>
    <submittedName>
        <fullName evidence="11">Electron transport complex protein RnfD</fullName>
    </submittedName>
</protein>
<keyword evidence="1" id="KW-0813">Transport</keyword>
<proteinExistence type="predicted"/>
<evidence type="ECO:0000313" key="12">
    <source>
        <dbReference type="Proteomes" id="UP000192418"/>
    </source>
</evidence>
<dbReference type="NCBIfam" id="TIGR01946">
    <property type="entry name" value="rnfD"/>
    <property type="match status" value="1"/>
</dbReference>
<dbReference type="RefSeq" id="WP_084068256.1">
    <property type="nucleotide sequence ID" value="NZ_FWXY01000007.1"/>
</dbReference>
<keyword evidence="2" id="KW-0597">Phosphoprotein</keyword>
<feature type="transmembrane region" description="Helical" evidence="10">
    <location>
        <begin position="185"/>
        <end position="204"/>
    </location>
</feature>
<feature type="transmembrane region" description="Helical" evidence="10">
    <location>
        <begin position="211"/>
        <end position="230"/>
    </location>
</feature>
<evidence type="ECO:0000256" key="7">
    <source>
        <dbReference type="ARBA" id="ARBA00022982"/>
    </source>
</evidence>
<feature type="transmembrane region" description="Helical" evidence="10">
    <location>
        <begin position="236"/>
        <end position="256"/>
    </location>
</feature>
<dbReference type="InterPro" id="IPR004338">
    <property type="entry name" value="NqrB/RnfD"/>
</dbReference>
<dbReference type="InterPro" id="IPR011303">
    <property type="entry name" value="RnfD_bac"/>
</dbReference>
<dbReference type="GO" id="GO:0022900">
    <property type="term" value="P:electron transport chain"/>
    <property type="evidence" value="ECO:0007669"/>
    <property type="project" value="InterPro"/>
</dbReference>